<dbReference type="SUPFAM" id="SSF46689">
    <property type="entry name" value="Homeodomain-like"/>
    <property type="match status" value="1"/>
</dbReference>
<dbReference type="RefSeq" id="WP_379556803.1">
    <property type="nucleotide sequence ID" value="NZ_JBHTJS010000004.1"/>
</dbReference>
<reference evidence="2" key="1">
    <citation type="journal article" date="2019" name="Int. J. Syst. Evol. Microbiol.">
        <title>The Global Catalogue of Microorganisms (GCM) 10K type strain sequencing project: providing services to taxonomists for standard genome sequencing and annotation.</title>
        <authorList>
            <consortium name="The Broad Institute Genomics Platform"/>
            <consortium name="The Broad Institute Genome Sequencing Center for Infectious Disease"/>
            <person name="Wu L."/>
            <person name="Ma J."/>
        </authorList>
    </citation>
    <scope>NUCLEOTIDE SEQUENCE [LARGE SCALE GENOMIC DNA]</scope>
    <source>
        <strain evidence="2">CCUG 60525</strain>
    </source>
</reference>
<evidence type="ECO:0000313" key="1">
    <source>
        <dbReference type="EMBL" id="MFD1006876.1"/>
    </source>
</evidence>
<comment type="caution">
    <text evidence="1">The sequence shown here is derived from an EMBL/GenBank/DDBJ whole genome shotgun (WGS) entry which is preliminary data.</text>
</comment>
<proteinExistence type="predicted"/>
<gene>
    <name evidence="1" type="ORF">ACFQ1C_01700</name>
</gene>
<evidence type="ECO:0000313" key="2">
    <source>
        <dbReference type="Proteomes" id="UP001597048"/>
    </source>
</evidence>
<dbReference type="InterPro" id="IPR009057">
    <property type="entry name" value="Homeodomain-like_sf"/>
</dbReference>
<dbReference type="Pfam" id="PF13565">
    <property type="entry name" value="HTH_32"/>
    <property type="match status" value="1"/>
</dbReference>
<accession>A0ABW3KF40</accession>
<sequence>MTPEFPKLIRETSDARMRLRLLAVSHFVDGKNRTQIAAFLKVSRNSVNNWVKSYLDFGIEGLAEKKHTGRPSQLTEKQLLQLKRYIASNAIKATGGRLQGGDIIEYIKEEFDLSYSLSGIYKLLRKLDLYPSH</sequence>
<dbReference type="Proteomes" id="UP001597048">
    <property type="component" value="Unassembled WGS sequence"/>
</dbReference>
<name>A0ABW3KF40_9GAMM</name>
<protein>
    <submittedName>
        <fullName evidence="1">Transposase</fullName>
    </submittedName>
</protein>
<dbReference type="EMBL" id="JBHTJS010000004">
    <property type="protein sequence ID" value="MFD1006876.1"/>
    <property type="molecule type" value="Genomic_DNA"/>
</dbReference>
<keyword evidence="2" id="KW-1185">Reference proteome</keyword>
<organism evidence="1 2">
    <name type="scientific">Oceanisphaera ostreae</name>
    <dbReference type="NCBI Taxonomy" id="914151"/>
    <lineage>
        <taxon>Bacteria</taxon>
        <taxon>Pseudomonadati</taxon>
        <taxon>Pseudomonadota</taxon>
        <taxon>Gammaproteobacteria</taxon>
        <taxon>Aeromonadales</taxon>
        <taxon>Aeromonadaceae</taxon>
        <taxon>Oceanisphaera</taxon>
    </lineage>
</organism>